<comment type="subcellular location">
    <subcellularLocation>
        <location evidence="1">Membrane</location>
    </subcellularLocation>
</comment>
<comment type="caution">
    <text evidence="4">The sequence shown here is derived from an EMBL/GenBank/DDBJ whole genome shotgun (WGS) entry which is preliminary data.</text>
</comment>
<evidence type="ECO:0000313" key="4">
    <source>
        <dbReference type="EMBL" id="TYR34689.1"/>
    </source>
</evidence>
<dbReference type="Proteomes" id="UP000322362">
    <property type="component" value="Unassembled WGS sequence"/>
</dbReference>
<dbReference type="AlphaFoldDB" id="A0A5D4H3U4"/>
<proteinExistence type="predicted"/>
<gene>
    <name evidence="4" type="ORF">FXV77_14555</name>
</gene>
<accession>A0A5D4H3U4</accession>
<dbReference type="RefSeq" id="WP_148919963.1">
    <property type="nucleotide sequence ID" value="NZ_VTAV01000011.1"/>
</dbReference>
<sequence length="399" mass="44390">MEVRDLLEDRVLHTIRTDTVQIKKIAYTPTGKGLISLDERGNLATWNLADRSVQLRDQVDILPSPLIAYTPETSFLLGFGMSFVFHAQDHSAAASPRYSRPSIITPAVAYGFSGQIQASVTADHFSKGGWHFANQIRYVNNNRSYFFGLGHHAQRSNRTIYHNNVFSLAGSVTKGIGDRFFAGVGYQIRYDSSLDFDASAPLPIPDNNGGLLAGIGPVLQFDTRNDLLFPTKGYYVDLSFTRFGSWLKSDYGFSDVRIDYRGFHALPILTTGTTLAVQALYHGTMDGEAPFYQLPYLSADRILRGVWRNLYIDRQAVALQAELRSNFSNIDPRYGYVLFAGAGDVAPNFFKGYTPDIVGVFGMGYRQQVIPKRKLQSRIDVSYTTKGDFGIFGGLGLSF</sequence>
<evidence type="ECO:0000256" key="2">
    <source>
        <dbReference type="ARBA" id="ARBA00023136"/>
    </source>
</evidence>
<reference evidence="4 5" key="1">
    <citation type="submission" date="2019-08" db="EMBL/GenBank/DDBJ databases">
        <title>Phlebobacter frassis gen. nov. sp. nov., a new member of family Sphingobacteriaceae isolated from sand fly rearing media.</title>
        <authorList>
            <person name="Kakumanu M.L."/>
            <person name="Marayati B.F."/>
            <person name="Wada-Katsumata A."/>
            <person name="Wasserberg G."/>
            <person name="Schal C."/>
            <person name="Apperson C.S."/>
            <person name="Ponnusamy L."/>
        </authorList>
    </citation>
    <scope>NUCLEOTIDE SEQUENCE [LARGE SCALE GENOMIC DNA]</scope>
    <source>
        <strain evidence="4 5">SSI9</strain>
    </source>
</reference>
<keyword evidence="5" id="KW-1185">Reference proteome</keyword>
<keyword evidence="2" id="KW-0472">Membrane</keyword>
<name>A0A5D4H3U4_9SPHI</name>
<dbReference type="Gene3D" id="2.40.160.50">
    <property type="entry name" value="membrane protein fhac: a member of the omp85/tpsb transporter family"/>
    <property type="match status" value="1"/>
</dbReference>
<evidence type="ECO:0000256" key="1">
    <source>
        <dbReference type="ARBA" id="ARBA00004370"/>
    </source>
</evidence>
<dbReference type="InterPro" id="IPR000184">
    <property type="entry name" value="Bac_surfAg_D15"/>
</dbReference>
<evidence type="ECO:0000259" key="3">
    <source>
        <dbReference type="Pfam" id="PF01103"/>
    </source>
</evidence>
<dbReference type="GO" id="GO:0019867">
    <property type="term" value="C:outer membrane"/>
    <property type="evidence" value="ECO:0007669"/>
    <property type="project" value="InterPro"/>
</dbReference>
<evidence type="ECO:0000313" key="5">
    <source>
        <dbReference type="Proteomes" id="UP000322362"/>
    </source>
</evidence>
<organism evidence="4 5">
    <name type="scientific">Sphingobacterium phlebotomi</name>
    <dbReference type="NCBI Taxonomy" id="2605433"/>
    <lineage>
        <taxon>Bacteria</taxon>
        <taxon>Pseudomonadati</taxon>
        <taxon>Bacteroidota</taxon>
        <taxon>Sphingobacteriia</taxon>
        <taxon>Sphingobacteriales</taxon>
        <taxon>Sphingobacteriaceae</taxon>
        <taxon>Sphingobacterium</taxon>
    </lineage>
</organism>
<feature type="domain" description="Bacterial surface antigen (D15)" evidence="3">
    <location>
        <begin position="117"/>
        <end position="343"/>
    </location>
</feature>
<protein>
    <submittedName>
        <fullName evidence="4">BamA/TamA family outer membrane protein</fullName>
    </submittedName>
</protein>
<dbReference type="EMBL" id="VTAV01000011">
    <property type="protein sequence ID" value="TYR34689.1"/>
    <property type="molecule type" value="Genomic_DNA"/>
</dbReference>
<dbReference type="Pfam" id="PF01103">
    <property type="entry name" value="Omp85"/>
    <property type="match status" value="1"/>
</dbReference>